<accession>A0A2D0NBX9</accession>
<dbReference type="RefSeq" id="WP_099151335.1">
    <property type="nucleotide sequence ID" value="NZ_PDUD01000022.1"/>
</dbReference>
<evidence type="ECO:0000256" key="2">
    <source>
        <dbReference type="ARBA" id="ARBA00022448"/>
    </source>
</evidence>
<dbReference type="Proteomes" id="UP000223913">
    <property type="component" value="Unassembled WGS sequence"/>
</dbReference>
<dbReference type="InterPro" id="IPR023996">
    <property type="entry name" value="TonB-dep_OMP_SusC/RagA"/>
</dbReference>
<dbReference type="InterPro" id="IPR012910">
    <property type="entry name" value="Plug_dom"/>
</dbReference>
<dbReference type="SUPFAM" id="SSF49464">
    <property type="entry name" value="Carboxypeptidase regulatory domain-like"/>
    <property type="match status" value="1"/>
</dbReference>
<comment type="caution">
    <text evidence="13">The sequence shown here is derived from an EMBL/GenBank/DDBJ whole genome shotgun (WGS) entry which is preliminary data.</text>
</comment>
<keyword evidence="2 8" id="KW-0813">Transport</keyword>
<dbReference type="OrthoDB" id="9768177at2"/>
<evidence type="ECO:0000256" key="10">
    <source>
        <dbReference type="SAM" id="SignalP"/>
    </source>
</evidence>
<dbReference type="InterPro" id="IPR000531">
    <property type="entry name" value="Beta-barrel_TonB"/>
</dbReference>
<reference evidence="13 14" key="1">
    <citation type="submission" date="2017-10" db="EMBL/GenBank/DDBJ databases">
        <title>The draft genome sequence of Lewinella nigricans NBRC 102662.</title>
        <authorList>
            <person name="Wang K."/>
        </authorList>
    </citation>
    <scope>NUCLEOTIDE SEQUENCE [LARGE SCALE GENOMIC DNA]</scope>
    <source>
        <strain evidence="13 14">NBRC 102662</strain>
    </source>
</reference>
<evidence type="ECO:0000256" key="4">
    <source>
        <dbReference type="ARBA" id="ARBA00022692"/>
    </source>
</evidence>
<evidence type="ECO:0000256" key="5">
    <source>
        <dbReference type="ARBA" id="ARBA00023077"/>
    </source>
</evidence>
<dbReference type="Pfam" id="PF07715">
    <property type="entry name" value="Plug"/>
    <property type="match status" value="1"/>
</dbReference>
<dbReference type="Pfam" id="PF13715">
    <property type="entry name" value="CarbopepD_reg_2"/>
    <property type="match status" value="1"/>
</dbReference>
<evidence type="ECO:0000259" key="12">
    <source>
        <dbReference type="Pfam" id="PF07715"/>
    </source>
</evidence>
<dbReference type="Pfam" id="PF00593">
    <property type="entry name" value="TonB_dep_Rec_b-barrel"/>
    <property type="match status" value="1"/>
</dbReference>
<dbReference type="InterPro" id="IPR037066">
    <property type="entry name" value="Plug_dom_sf"/>
</dbReference>
<organism evidence="13 14">
    <name type="scientific">Flavilitoribacter nigricans (strain ATCC 23147 / DSM 23189 / NBRC 102662 / NCIMB 1420 / SS-2)</name>
    <name type="common">Lewinella nigricans</name>
    <dbReference type="NCBI Taxonomy" id="1122177"/>
    <lineage>
        <taxon>Bacteria</taxon>
        <taxon>Pseudomonadati</taxon>
        <taxon>Bacteroidota</taxon>
        <taxon>Saprospiria</taxon>
        <taxon>Saprospirales</taxon>
        <taxon>Lewinellaceae</taxon>
        <taxon>Flavilitoribacter</taxon>
    </lineage>
</organism>
<gene>
    <name evidence="13" type="ORF">CRP01_17355</name>
</gene>
<keyword evidence="14" id="KW-1185">Reference proteome</keyword>
<dbReference type="InterPro" id="IPR023997">
    <property type="entry name" value="TonB-dep_OMP_SusC/RagA_CS"/>
</dbReference>
<feature type="signal peptide" evidence="10">
    <location>
        <begin position="1"/>
        <end position="26"/>
    </location>
</feature>
<name>A0A2D0NBX9_FLAN2</name>
<dbReference type="GO" id="GO:0009279">
    <property type="term" value="C:cell outer membrane"/>
    <property type="evidence" value="ECO:0007669"/>
    <property type="project" value="UniProtKB-SubCell"/>
</dbReference>
<keyword evidence="10" id="KW-0732">Signal</keyword>
<keyword evidence="3 8" id="KW-1134">Transmembrane beta strand</keyword>
<dbReference type="Gene3D" id="2.60.40.1120">
    <property type="entry name" value="Carboxypeptidase-like, regulatory domain"/>
    <property type="match status" value="1"/>
</dbReference>
<comment type="similarity">
    <text evidence="8 9">Belongs to the TonB-dependent receptor family.</text>
</comment>
<evidence type="ECO:0000256" key="1">
    <source>
        <dbReference type="ARBA" id="ARBA00004571"/>
    </source>
</evidence>
<dbReference type="SUPFAM" id="SSF56935">
    <property type="entry name" value="Porins"/>
    <property type="match status" value="1"/>
</dbReference>
<evidence type="ECO:0000256" key="3">
    <source>
        <dbReference type="ARBA" id="ARBA00022452"/>
    </source>
</evidence>
<dbReference type="InterPro" id="IPR036942">
    <property type="entry name" value="Beta-barrel_TonB_sf"/>
</dbReference>
<dbReference type="AlphaFoldDB" id="A0A2D0NBX9"/>
<dbReference type="EMBL" id="PDUD01000022">
    <property type="protein sequence ID" value="PHN05283.1"/>
    <property type="molecule type" value="Genomic_DNA"/>
</dbReference>
<dbReference type="Gene3D" id="2.170.130.10">
    <property type="entry name" value="TonB-dependent receptor, plug domain"/>
    <property type="match status" value="1"/>
</dbReference>
<evidence type="ECO:0000256" key="6">
    <source>
        <dbReference type="ARBA" id="ARBA00023136"/>
    </source>
</evidence>
<protein>
    <submittedName>
        <fullName evidence="13">SusC/RagA family protein</fullName>
    </submittedName>
</protein>
<evidence type="ECO:0000313" key="14">
    <source>
        <dbReference type="Proteomes" id="UP000223913"/>
    </source>
</evidence>
<evidence type="ECO:0000313" key="13">
    <source>
        <dbReference type="EMBL" id="PHN05283.1"/>
    </source>
</evidence>
<feature type="chain" id="PRO_5013175100" evidence="10">
    <location>
        <begin position="27"/>
        <end position="1060"/>
    </location>
</feature>
<dbReference type="NCBIfam" id="TIGR04056">
    <property type="entry name" value="OMP_RagA_SusC"/>
    <property type="match status" value="1"/>
</dbReference>
<evidence type="ECO:0000259" key="11">
    <source>
        <dbReference type="Pfam" id="PF00593"/>
    </source>
</evidence>
<proteinExistence type="inferred from homology"/>
<dbReference type="PROSITE" id="PS52016">
    <property type="entry name" value="TONB_DEPENDENT_REC_3"/>
    <property type="match status" value="1"/>
</dbReference>
<dbReference type="Gene3D" id="2.40.170.20">
    <property type="entry name" value="TonB-dependent receptor, beta-barrel domain"/>
    <property type="match status" value="1"/>
</dbReference>
<keyword evidence="5 9" id="KW-0798">TonB box</keyword>
<dbReference type="InterPro" id="IPR008969">
    <property type="entry name" value="CarboxyPept-like_regulatory"/>
</dbReference>
<dbReference type="NCBIfam" id="TIGR04057">
    <property type="entry name" value="SusC_RagA_signa"/>
    <property type="match status" value="1"/>
</dbReference>
<evidence type="ECO:0000256" key="7">
    <source>
        <dbReference type="ARBA" id="ARBA00023237"/>
    </source>
</evidence>
<keyword evidence="6 8" id="KW-0472">Membrane</keyword>
<evidence type="ECO:0000256" key="8">
    <source>
        <dbReference type="PROSITE-ProRule" id="PRU01360"/>
    </source>
</evidence>
<keyword evidence="7 8" id="KW-0998">Cell outer membrane</keyword>
<feature type="domain" description="TonB-dependent receptor plug" evidence="12">
    <location>
        <begin position="116"/>
        <end position="220"/>
    </location>
</feature>
<evidence type="ECO:0000256" key="9">
    <source>
        <dbReference type="RuleBase" id="RU003357"/>
    </source>
</evidence>
<feature type="domain" description="TonB-dependent receptor-like beta-barrel" evidence="11">
    <location>
        <begin position="429"/>
        <end position="904"/>
    </location>
</feature>
<keyword evidence="4 8" id="KW-0812">Transmembrane</keyword>
<sequence length="1060" mass="116494">MEKTRLCKTLLLTTWLCLLFAGSTVAQVSGVVTDKETGEPLIGASVLVKGTSKGTITSFDGTYTLDATSDEVLLFSYTGYSALEEPVSGRTTVDVSLDPGQLLDEIVVTGYTAQSKRDITGAVTTVDSEELLAVPATTFSQQLQGRASGVSIVNDATPGGEATVRIRGFGTIGNNNPLYIIDGVPSTNQSTLNPNDIETLQVLKDASAASIYGSRAANGVIIITTKQGKLGRPKISYSTYYGLQSATNDVESLNARELGEYLYLADLYAGKTPAHGQYTFGSDGSVTIPRYVFPSGANSVDESLYSLTPDNIYAITESADTYWWGEVTQDNAPIVNHQLSASGATESARYALSLNYFSQEAITRFVSYDRVSLRANTEFTVANRLKVGENFTFALGNRKGGFGNNQEQNAVSGSYKHHPLLPIYDIAGNFAGSRGANLGNNFNPYASLFRDQDDRTWNLRGFGNVYADLEIIDNLSVRSSFGIDLNTSRRRDIGRPQPEYVEGNFINSSSATNNYSYQWVWSNTLNYSHTFNDVHQLNANIGVEAIEQFGEFFSAGRQRFAFQTTDVISYLDLGDASTSSNGGNVFTDYALFSQFGQFNYSYNDRYLAQFTVRNDASSRFRQASNSAIFPAFSLGWRLTEEPFFQNAFPFISDFKLRYGWGQTGNQDIGDYNAYTTYLSNIYAAGYPITGAGSNIGFSDASFGNPNAKWETTTSNNLGFDARMFNDKLELELDLWNRITTDMLLQVPITFTAGDGSSPAINVGQVTNRGLDLALTYSDNLGDFRYSVTGNFSTYRNNIDALNTEESRIFGYSSRVPSMTVTQVGYPISSFYGFNVLGIFQSQAEVETWPEYGDYNAPGKFRIEDVNGDGQINDEDRTVIGNPHPDYTYGLNLNIGYKNFELTLFGNGSQGNDVFNYVRFFADFNSFQGNRSRRALYEAWQPSNPSAPRSQWVAANPNATTPIMDANDQISSRVSTYLLEDGSYFRLKNVQLTYNLPATLAQRWGLGGGQIYVQGQNMLTITNYSGLNPEIQTGADTTLGFDGGYMPVSRTIIFGLNVSLQ</sequence>
<dbReference type="InterPro" id="IPR039426">
    <property type="entry name" value="TonB-dep_rcpt-like"/>
</dbReference>
<comment type="subcellular location">
    <subcellularLocation>
        <location evidence="1 8">Cell outer membrane</location>
        <topology evidence="1 8">Multi-pass membrane protein</topology>
    </subcellularLocation>
</comment>